<feature type="transmembrane region" description="Helical" evidence="6">
    <location>
        <begin position="377"/>
        <end position="396"/>
    </location>
</feature>
<dbReference type="Proteomes" id="UP001211907">
    <property type="component" value="Unassembled WGS sequence"/>
</dbReference>
<dbReference type="GO" id="GO:0030692">
    <property type="term" value="C:Noc4p-Nop14p complex"/>
    <property type="evidence" value="ECO:0007669"/>
    <property type="project" value="TreeGrafter"/>
</dbReference>
<feature type="compositionally biased region" description="Acidic residues" evidence="5">
    <location>
        <begin position="259"/>
        <end position="271"/>
    </location>
</feature>
<protein>
    <recommendedName>
        <fullName evidence="7">CCAAT-binding factor domain-containing protein</fullName>
    </recommendedName>
</protein>
<keyword evidence="6" id="KW-0472">Membrane</keyword>
<dbReference type="GO" id="GO:0042254">
    <property type="term" value="P:ribosome biogenesis"/>
    <property type="evidence" value="ECO:0007669"/>
    <property type="project" value="InterPro"/>
</dbReference>
<dbReference type="SUPFAM" id="SSF48371">
    <property type="entry name" value="ARM repeat"/>
    <property type="match status" value="1"/>
</dbReference>
<dbReference type="PANTHER" id="PTHR12455:SF0">
    <property type="entry name" value="NUCLEOLAR COMPLEX PROTEIN 4 HOMOLOG"/>
    <property type="match status" value="1"/>
</dbReference>
<comment type="similarity">
    <text evidence="2">Belongs to the CBF/MAK21 family.</text>
</comment>
<reference evidence="8" key="1">
    <citation type="submission" date="2020-05" db="EMBL/GenBank/DDBJ databases">
        <title>Phylogenomic resolution of chytrid fungi.</title>
        <authorList>
            <person name="Stajich J.E."/>
            <person name="Amses K."/>
            <person name="Simmons R."/>
            <person name="Seto K."/>
            <person name="Myers J."/>
            <person name="Bonds A."/>
            <person name="Quandt C.A."/>
            <person name="Barry K."/>
            <person name="Liu P."/>
            <person name="Grigoriev I."/>
            <person name="Longcore J.E."/>
            <person name="James T.Y."/>
        </authorList>
    </citation>
    <scope>NUCLEOTIDE SEQUENCE</scope>
    <source>
        <strain evidence="8">JEL0513</strain>
    </source>
</reference>
<evidence type="ECO:0000256" key="6">
    <source>
        <dbReference type="SAM" id="Phobius"/>
    </source>
</evidence>
<dbReference type="AlphaFoldDB" id="A0AAD5SVI1"/>
<evidence type="ECO:0000256" key="3">
    <source>
        <dbReference type="ARBA" id="ARBA00022692"/>
    </source>
</evidence>
<dbReference type="Pfam" id="PF03914">
    <property type="entry name" value="CBF"/>
    <property type="match status" value="1"/>
</dbReference>
<dbReference type="GO" id="GO:0031965">
    <property type="term" value="C:nuclear membrane"/>
    <property type="evidence" value="ECO:0007669"/>
    <property type="project" value="UniProtKB-SubCell"/>
</dbReference>
<feature type="region of interest" description="Disordered" evidence="5">
    <location>
        <begin position="242"/>
        <end position="274"/>
    </location>
</feature>
<comment type="caution">
    <text evidence="8">The sequence shown here is derived from an EMBL/GenBank/DDBJ whole genome shotgun (WGS) entry which is preliminary data.</text>
</comment>
<feature type="domain" description="CCAAT-binding factor" evidence="7">
    <location>
        <begin position="346"/>
        <end position="495"/>
    </location>
</feature>
<dbReference type="GO" id="GO:0032040">
    <property type="term" value="C:small-subunit processome"/>
    <property type="evidence" value="ECO:0007669"/>
    <property type="project" value="TreeGrafter"/>
</dbReference>
<feature type="non-terminal residue" evidence="8">
    <location>
        <position position="1"/>
    </location>
</feature>
<feature type="transmembrane region" description="Helical" evidence="6">
    <location>
        <begin position="402"/>
        <end position="422"/>
    </location>
</feature>
<dbReference type="EMBL" id="JADGJH010002227">
    <property type="protein sequence ID" value="KAJ3101349.1"/>
    <property type="molecule type" value="Genomic_DNA"/>
</dbReference>
<evidence type="ECO:0000256" key="2">
    <source>
        <dbReference type="ARBA" id="ARBA00007797"/>
    </source>
</evidence>
<feature type="region of interest" description="Disordered" evidence="5">
    <location>
        <begin position="528"/>
        <end position="550"/>
    </location>
</feature>
<sequence>MVKGKDVATLANEALASKTSLPNIATLLDLIDESKTNSKNVHAAAAAVTHVYTHLLDRGDLLPREKGSFATSKKHTQAELKVAAWLRDHLDLCIDKLSSLISSDEPALQILSVDSLLILCRHGTANLHILQKNASEWAFENGPFIKIVNTLACTPPKNSHQIVNHLISLLNTWDDLRLYFYRNLGKLASSSPKLIDSTVVYEILSQIHSEQDLTGLNWVSANDSANKTLQGGKKRKQAAQFKLNKQTKNKLNEKKQSDDEQEEEDEEEEEIILPSQSKSVQRKAFTDCWLAFLKIRSLPQDVYKKVLLIMHKIIIPHMTQPTLLIDFLTDSYNAGGAISLLALNGLFTDYPDFYTKLYTLLDKQLLSVKYRSRFFRLLDLFLSSAYLPAYLVAAFAKRLSRLALVASPSGIVIVIPFVYNLMKRHPAIITIIHRDEKKEKDDSSVDEQEEIRKNVKADNFIMSENDPSKCRALESSLWELHTLSTHFLPSISSLATIFQEPFTKPVYDIEDFLDLSYDGFFELEASKAREAAEGPETPMAALAAASKSRE</sequence>
<dbReference type="PANTHER" id="PTHR12455">
    <property type="entry name" value="NUCLEOLAR COMPLEX PROTEIN 4"/>
    <property type="match status" value="1"/>
</dbReference>
<accession>A0AAD5SVI1</accession>
<keyword evidence="4 6" id="KW-1133">Transmembrane helix</keyword>
<evidence type="ECO:0000313" key="9">
    <source>
        <dbReference type="Proteomes" id="UP001211907"/>
    </source>
</evidence>
<proteinExistence type="inferred from homology"/>
<evidence type="ECO:0000259" key="7">
    <source>
        <dbReference type="Pfam" id="PF03914"/>
    </source>
</evidence>
<keyword evidence="9" id="KW-1185">Reference proteome</keyword>
<dbReference type="InterPro" id="IPR005612">
    <property type="entry name" value="CCAAT-binding_factor"/>
</dbReference>
<dbReference type="InterPro" id="IPR027193">
    <property type="entry name" value="Noc4"/>
</dbReference>
<evidence type="ECO:0000256" key="5">
    <source>
        <dbReference type="SAM" id="MobiDB-lite"/>
    </source>
</evidence>
<dbReference type="InterPro" id="IPR016024">
    <property type="entry name" value="ARM-type_fold"/>
</dbReference>
<name>A0AAD5SVI1_9FUNG</name>
<keyword evidence="3 6" id="KW-0812">Transmembrane</keyword>
<comment type="subcellular location">
    <subcellularLocation>
        <location evidence="1">Nucleus membrane</location>
        <topology evidence="1">Multi-pass membrane protein</topology>
    </subcellularLocation>
</comment>
<organism evidence="8 9">
    <name type="scientific">Physocladia obscura</name>
    <dbReference type="NCBI Taxonomy" id="109957"/>
    <lineage>
        <taxon>Eukaryota</taxon>
        <taxon>Fungi</taxon>
        <taxon>Fungi incertae sedis</taxon>
        <taxon>Chytridiomycota</taxon>
        <taxon>Chytridiomycota incertae sedis</taxon>
        <taxon>Chytridiomycetes</taxon>
        <taxon>Chytridiales</taxon>
        <taxon>Chytriomycetaceae</taxon>
        <taxon>Physocladia</taxon>
    </lineage>
</organism>
<evidence type="ECO:0000256" key="4">
    <source>
        <dbReference type="ARBA" id="ARBA00022989"/>
    </source>
</evidence>
<evidence type="ECO:0000313" key="8">
    <source>
        <dbReference type="EMBL" id="KAJ3101349.1"/>
    </source>
</evidence>
<gene>
    <name evidence="8" type="ORF">HK100_004554</name>
</gene>
<evidence type="ECO:0000256" key="1">
    <source>
        <dbReference type="ARBA" id="ARBA00004232"/>
    </source>
</evidence>